<dbReference type="GO" id="GO:0008999">
    <property type="term" value="F:protein-N-terminal-alanine acetyltransferase activity"/>
    <property type="evidence" value="ECO:0007669"/>
    <property type="project" value="UniProtKB-UniRule"/>
</dbReference>
<keyword evidence="2 5" id="KW-0963">Cytoplasm</keyword>
<dbReference type="PATRIC" id="fig|1348657.5.peg.344"/>
<dbReference type="eggNOG" id="COG0456">
    <property type="taxonomic scope" value="Bacteria"/>
</dbReference>
<dbReference type="NCBIfam" id="TIGR01575">
    <property type="entry name" value="rimI"/>
    <property type="match status" value="1"/>
</dbReference>
<dbReference type="InterPro" id="IPR000182">
    <property type="entry name" value="GNAT_dom"/>
</dbReference>
<accession>T0B2W6</accession>
<keyword evidence="4 5" id="KW-0012">Acyltransferase</keyword>
<dbReference type="Proteomes" id="UP000015455">
    <property type="component" value="Unassembled WGS sequence"/>
</dbReference>
<sequence length="140" mass="15767">MREEHLDWVSACEVELHTFPWTSGNFLDSMAAGHGSWVMSAGTDKLGYAVMLRVLDEAHVLTISIAREAQGRGHGRAFLAWLHDEARKQGATQCFLEVRPSNTAALALYQDMAYEQIGRRRGYYPGLNGREDAIVMRREL</sequence>
<gene>
    <name evidence="5" type="primary">rimI</name>
    <name evidence="8" type="ORF">M622_09075</name>
</gene>
<evidence type="ECO:0000256" key="1">
    <source>
        <dbReference type="ARBA" id="ARBA00005395"/>
    </source>
</evidence>
<dbReference type="RefSeq" id="WP_021247801.1">
    <property type="nucleotide sequence ID" value="NZ_ATJV01000002.1"/>
</dbReference>
<dbReference type="Pfam" id="PF00583">
    <property type="entry name" value="Acetyltransf_1"/>
    <property type="match status" value="1"/>
</dbReference>
<protein>
    <recommendedName>
        <fullName evidence="5 6">[Ribosomal protein bS18]-alanine N-acetyltransferase</fullName>
        <ecNumber evidence="5 6">2.3.1.266</ecNumber>
    </recommendedName>
</protein>
<evidence type="ECO:0000256" key="5">
    <source>
        <dbReference type="HAMAP-Rule" id="MF_02210"/>
    </source>
</evidence>
<keyword evidence="9" id="KW-1185">Reference proteome</keyword>
<dbReference type="CDD" id="cd04301">
    <property type="entry name" value="NAT_SF"/>
    <property type="match status" value="1"/>
</dbReference>
<feature type="active site" description="Proton acceptor" evidence="5">
    <location>
        <position position="97"/>
    </location>
</feature>
<dbReference type="GO" id="GO:0005737">
    <property type="term" value="C:cytoplasm"/>
    <property type="evidence" value="ECO:0007669"/>
    <property type="project" value="UniProtKB-SubCell"/>
</dbReference>
<feature type="active site" description="Proton donor" evidence="5">
    <location>
        <position position="109"/>
    </location>
</feature>
<keyword evidence="3 5" id="KW-0808">Transferase</keyword>
<comment type="caution">
    <text evidence="5">Lacks conserved residue(s) required for the propagation of feature annotation.</text>
</comment>
<dbReference type="PROSITE" id="PS51186">
    <property type="entry name" value="GNAT"/>
    <property type="match status" value="1"/>
</dbReference>
<dbReference type="SUPFAM" id="SSF55729">
    <property type="entry name" value="Acyl-CoA N-acyltransferases (Nat)"/>
    <property type="match status" value="1"/>
</dbReference>
<evidence type="ECO:0000313" key="8">
    <source>
        <dbReference type="EMBL" id="EPZ17093.1"/>
    </source>
</evidence>
<comment type="subcellular location">
    <subcellularLocation>
        <location evidence="5 6">Cytoplasm</location>
    </subcellularLocation>
</comment>
<evidence type="ECO:0000256" key="6">
    <source>
        <dbReference type="RuleBase" id="RU363094"/>
    </source>
</evidence>
<feature type="domain" description="N-acetyltransferase" evidence="7">
    <location>
        <begin position="1"/>
        <end position="140"/>
    </location>
</feature>
<comment type="similarity">
    <text evidence="1 5 6">Belongs to the acetyltransferase family. RimI subfamily.</text>
</comment>
<comment type="function">
    <text evidence="5 6">Acetylates the N-terminal alanine of ribosomal protein bS18.</text>
</comment>
<dbReference type="HAMAP" id="MF_02210">
    <property type="entry name" value="RimI"/>
    <property type="match status" value="1"/>
</dbReference>
<dbReference type="PANTHER" id="PTHR43420">
    <property type="entry name" value="ACETYLTRANSFERASE"/>
    <property type="match status" value="1"/>
</dbReference>
<dbReference type="AlphaFoldDB" id="T0B2W6"/>
<reference evidence="8 9" key="1">
    <citation type="submission" date="2013-06" db="EMBL/GenBank/DDBJ databases">
        <title>Draft genome sequence of Thauera terpenica.</title>
        <authorList>
            <person name="Liu B."/>
            <person name="Frostegard A.H."/>
            <person name="Shapleigh J.P."/>
        </authorList>
    </citation>
    <scope>NUCLEOTIDE SEQUENCE [LARGE SCALE GENOMIC DNA]</scope>
    <source>
        <strain evidence="8 9">58Eu</strain>
    </source>
</reference>
<dbReference type="EMBL" id="ATJV01000002">
    <property type="protein sequence ID" value="EPZ17093.1"/>
    <property type="molecule type" value="Genomic_DNA"/>
</dbReference>
<dbReference type="OrthoDB" id="9796919at2"/>
<dbReference type="InterPro" id="IPR043690">
    <property type="entry name" value="RimI"/>
</dbReference>
<dbReference type="InterPro" id="IPR016181">
    <property type="entry name" value="Acyl_CoA_acyltransferase"/>
</dbReference>
<feature type="binding site" evidence="5">
    <location>
        <position position="102"/>
    </location>
    <ligand>
        <name>acetyl-CoA</name>
        <dbReference type="ChEBI" id="CHEBI:57288"/>
    </ligand>
</feature>
<evidence type="ECO:0000256" key="2">
    <source>
        <dbReference type="ARBA" id="ARBA00022490"/>
    </source>
</evidence>
<name>T0B2W6_9RHOO</name>
<evidence type="ECO:0000259" key="7">
    <source>
        <dbReference type="PROSITE" id="PS51186"/>
    </source>
</evidence>
<comment type="caution">
    <text evidence="8">The sequence shown here is derived from an EMBL/GenBank/DDBJ whole genome shotgun (WGS) entry which is preliminary data.</text>
</comment>
<evidence type="ECO:0000256" key="4">
    <source>
        <dbReference type="ARBA" id="ARBA00023315"/>
    </source>
</evidence>
<dbReference type="Gene3D" id="3.40.630.30">
    <property type="match status" value="1"/>
</dbReference>
<evidence type="ECO:0000313" key="9">
    <source>
        <dbReference type="Proteomes" id="UP000015455"/>
    </source>
</evidence>
<dbReference type="STRING" id="1348657.M622_09075"/>
<dbReference type="EC" id="2.3.1.266" evidence="5 6"/>
<dbReference type="InterPro" id="IPR006464">
    <property type="entry name" value="AcTrfase_RimI/Ard1"/>
</dbReference>
<dbReference type="InterPro" id="IPR050680">
    <property type="entry name" value="YpeA/RimI_acetyltransf"/>
</dbReference>
<proteinExistence type="inferred from homology"/>
<dbReference type="PANTHER" id="PTHR43420:SF51">
    <property type="entry name" value="PEPTIDYL-LYSINE N-ACETYLTRANSFERASE YIAC"/>
    <property type="match status" value="1"/>
</dbReference>
<organism evidence="8 9">
    <name type="scientific">Thauera terpenica 58Eu</name>
    <dbReference type="NCBI Taxonomy" id="1348657"/>
    <lineage>
        <taxon>Bacteria</taxon>
        <taxon>Pseudomonadati</taxon>
        <taxon>Pseudomonadota</taxon>
        <taxon>Betaproteobacteria</taxon>
        <taxon>Rhodocyclales</taxon>
        <taxon>Zoogloeaceae</taxon>
        <taxon>Thauera</taxon>
    </lineage>
</organism>
<comment type="catalytic activity">
    <reaction evidence="5 6">
        <text>N-terminal L-alanyl-[ribosomal protein bS18] + acetyl-CoA = N-terminal N(alpha)-acetyl-L-alanyl-[ribosomal protein bS18] + CoA + H(+)</text>
        <dbReference type="Rhea" id="RHEA:43756"/>
        <dbReference type="Rhea" id="RHEA-COMP:10676"/>
        <dbReference type="Rhea" id="RHEA-COMP:10677"/>
        <dbReference type="ChEBI" id="CHEBI:15378"/>
        <dbReference type="ChEBI" id="CHEBI:57287"/>
        <dbReference type="ChEBI" id="CHEBI:57288"/>
        <dbReference type="ChEBI" id="CHEBI:64718"/>
        <dbReference type="ChEBI" id="CHEBI:83683"/>
        <dbReference type="EC" id="2.3.1.266"/>
    </reaction>
</comment>
<evidence type="ECO:0000256" key="3">
    <source>
        <dbReference type="ARBA" id="ARBA00022679"/>
    </source>
</evidence>